<dbReference type="PANTHER" id="PTHR33103">
    <property type="entry name" value="OS01G0153900 PROTEIN"/>
    <property type="match status" value="1"/>
</dbReference>
<reference evidence="1 3" key="2">
    <citation type="journal article" date="2014" name="BMC Genomics">
        <title>An improved genome release (version Mt4.0) for the model legume Medicago truncatula.</title>
        <authorList>
            <person name="Tang H."/>
            <person name="Krishnakumar V."/>
            <person name="Bidwell S."/>
            <person name="Rosen B."/>
            <person name="Chan A."/>
            <person name="Zhou S."/>
            <person name="Gentzbittel L."/>
            <person name="Childs K.L."/>
            <person name="Yandell M."/>
            <person name="Gundlach H."/>
            <person name="Mayer K.F."/>
            <person name="Schwartz D.C."/>
            <person name="Town C.D."/>
        </authorList>
    </citation>
    <scope>GENOME REANNOTATION</scope>
    <source>
        <strain evidence="2 3">cv. Jemalong A17</strain>
    </source>
</reference>
<evidence type="ECO:0000313" key="2">
    <source>
        <dbReference type="EnsemblPlants" id="AES77596"/>
    </source>
</evidence>
<proteinExistence type="predicted"/>
<reference evidence="2" key="3">
    <citation type="submission" date="2015-04" db="UniProtKB">
        <authorList>
            <consortium name="EnsemblPlants"/>
        </authorList>
    </citation>
    <scope>IDENTIFICATION</scope>
    <source>
        <strain evidence="2">cv. Jemalong A17</strain>
    </source>
</reference>
<organism evidence="1 3">
    <name type="scientific">Medicago truncatula</name>
    <name type="common">Barrel medic</name>
    <name type="synonym">Medicago tribuloides</name>
    <dbReference type="NCBI Taxonomy" id="3880"/>
    <lineage>
        <taxon>Eukaryota</taxon>
        <taxon>Viridiplantae</taxon>
        <taxon>Streptophyta</taxon>
        <taxon>Embryophyta</taxon>
        <taxon>Tracheophyta</taxon>
        <taxon>Spermatophyta</taxon>
        <taxon>Magnoliopsida</taxon>
        <taxon>eudicotyledons</taxon>
        <taxon>Gunneridae</taxon>
        <taxon>Pentapetalae</taxon>
        <taxon>rosids</taxon>
        <taxon>fabids</taxon>
        <taxon>Fabales</taxon>
        <taxon>Fabaceae</taxon>
        <taxon>Papilionoideae</taxon>
        <taxon>50 kb inversion clade</taxon>
        <taxon>NPAAA clade</taxon>
        <taxon>Hologalegina</taxon>
        <taxon>IRL clade</taxon>
        <taxon>Trifolieae</taxon>
        <taxon>Medicago</taxon>
    </lineage>
</organism>
<dbReference type="PANTHER" id="PTHR33103:SF27">
    <property type="entry name" value="OS04G0594700 PROTEIN"/>
    <property type="match status" value="1"/>
</dbReference>
<dbReference type="EMBL" id="CM001223">
    <property type="protein sequence ID" value="AES77596.2"/>
    <property type="molecule type" value="Genomic_DNA"/>
</dbReference>
<dbReference type="Pfam" id="PF05056">
    <property type="entry name" value="DUF674"/>
    <property type="match status" value="1"/>
</dbReference>
<keyword evidence="3" id="KW-1185">Reference proteome</keyword>
<gene>
    <name evidence="1" type="ordered locus">MTR_7g012680</name>
</gene>
<evidence type="ECO:0000313" key="3">
    <source>
        <dbReference type="Proteomes" id="UP000002051"/>
    </source>
</evidence>
<reference evidence="1 3" key="1">
    <citation type="journal article" date="2011" name="Nature">
        <title>The Medicago genome provides insight into the evolution of rhizobial symbioses.</title>
        <authorList>
            <person name="Young N.D."/>
            <person name="Debelle F."/>
            <person name="Oldroyd G.E."/>
            <person name="Geurts R."/>
            <person name="Cannon S.B."/>
            <person name="Udvardi M.K."/>
            <person name="Benedito V.A."/>
            <person name="Mayer K.F."/>
            <person name="Gouzy J."/>
            <person name="Schoof H."/>
            <person name="Van de Peer Y."/>
            <person name="Proost S."/>
            <person name="Cook D.R."/>
            <person name="Meyers B.C."/>
            <person name="Spannagl M."/>
            <person name="Cheung F."/>
            <person name="De Mita S."/>
            <person name="Krishnakumar V."/>
            <person name="Gundlach H."/>
            <person name="Zhou S."/>
            <person name="Mudge J."/>
            <person name="Bharti A.K."/>
            <person name="Murray J.D."/>
            <person name="Naoumkina M.A."/>
            <person name="Rosen B."/>
            <person name="Silverstein K.A."/>
            <person name="Tang H."/>
            <person name="Rombauts S."/>
            <person name="Zhao P.X."/>
            <person name="Zhou P."/>
            <person name="Barbe V."/>
            <person name="Bardou P."/>
            <person name="Bechner M."/>
            <person name="Bellec A."/>
            <person name="Berger A."/>
            <person name="Berges H."/>
            <person name="Bidwell S."/>
            <person name="Bisseling T."/>
            <person name="Choisne N."/>
            <person name="Couloux A."/>
            <person name="Denny R."/>
            <person name="Deshpande S."/>
            <person name="Dai X."/>
            <person name="Doyle J.J."/>
            <person name="Dudez A.M."/>
            <person name="Farmer A.D."/>
            <person name="Fouteau S."/>
            <person name="Franken C."/>
            <person name="Gibelin C."/>
            <person name="Gish J."/>
            <person name="Goldstein S."/>
            <person name="Gonzalez A.J."/>
            <person name="Green P.J."/>
            <person name="Hallab A."/>
            <person name="Hartog M."/>
            <person name="Hua A."/>
            <person name="Humphray S.J."/>
            <person name="Jeong D.H."/>
            <person name="Jing Y."/>
            <person name="Jocker A."/>
            <person name="Kenton S.M."/>
            <person name="Kim D.J."/>
            <person name="Klee K."/>
            <person name="Lai H."/>
            <person name="Lang C."/>
            <person name="Lin S."/>
            <person name="Macmil S.L."/>
            <person name="Magdelenat G."/>
            <person name="Matthews L."/>
            <person name="McCorrison J."/>
            <person name="Monaghan E.L."/>
            <person name="Mun J.H."/>
            <person name="Najar F.Z."/>
            <person name="Nicholson C."/>
            <person name="Noirot C."/>
            <person name="O'Bleness M."/>
            <person name="Paule C.R."/>
            <person name="Poulain J."/>
            <person name="Prion F."/>
            <person name="Qin B."/>
            <person name="Qu C."/>
            <person name="Retzel E.F."/>
            <person name="Riddle C."/>
            <person name="Sallet E."/>
            <person name="Samain S."/>
            <person name="Samson N."/>
            <person name="Sanders I."/>
            <person name="Saurat O."/>
            <person name="Scarpelli C."/>
            <person name="Schiex T."/>
            <person name="Segurens B."/>
            <person name="Severin A.J."/>
            <person name="Sherrier D.J."/>
            <person name="Shi R."/>
            <person name="Sims S."/>
            <person name="Singer S.R."/>
            <person name="Sinharoy S."/>
            <person name="Sterck L."/>
            <person name="Viollet A."/>
            <person name="Wang B.B."/>
            <person name="Wang K."/>
            <person name="Wang M."/>
            <person name="Wang X."/>
            <person name="Warfsmann J."/>
            <person name="Weissenbach J."/>
            <person name="White D.D."/>
            <person name="White J.D."/>
            <person name="Wiley G.B."/>
            <person name="Wincker P."/>
            <person name="Xing Y."/>
            <person name="Yang L."/>
            <person name="Yao Z."/>
            <person name="Ying F."/>
            <person name="Zhai J."/>
            <person name="Zhou L."/>
            <person name="Zuber A."/>
            <person name="Denarie J."/>
            <person name="Dixon R.A."/>
            <person name="May G.D."/>
            <person name="Schwartz D.C."/>
            <person name="Rogers J."/>
            <person name="Quetier F."/>
            <person name="Town C.D."/>
            <person name="Roe B.A."/>
        </authorList>
    </citation>
    <scope>NUCLEOTIDE SEQUENCE [LARGE SCALE GENOMIC DNA]</scope>
    <source>
        <strain evidence="1">A17</strain>
        <strain evidence="2 3">cv. Jemalong A17</strain>
    </source>
</reference>
<dbReference type="HOGENOM" id="CLU_030757_1_1_1"/>
<dbReference type="InterPro" id="IPR007750">
    <property type="entry name" value="DUF674"/>
</dbReference>
<evidence type="ECO:0000313" key="1">
    <source>
        <dbReference type="EMBL" id="AES77596.2"/>
    </source>
</evidence>
<name>G7L479_MEDTR</name>
<protein>
    <submittedName>
        <fullName evidence="1">DUF674 family protein</fullName>
    </submittedName>
</protein>
<dbReference type="AlphaFoldDB" id="G7L479"/>
<accession>G7L479</accession>
<sequence length="452" mass="51424">MAAIETQSVEQVDKVSLRVLVDKERNRVLYAEAGKDFVDVLFSFLTLPLGTIARLVSKDSNIEAVKFGSISSLYQSVSKFDQQYLWSHTCKEMLLNPRNSMEDYCQKLKLNIDDTSMQYFVCENWDCRRKNSGCRLSIFRNKICYCGKVMNREVFPEYPNLENGFVKKNVTFIISDDLYVMPNVFEASLRLLKKVVDLLKLSLTSKAALTSFILKKNRFVVNPSRRNNLEFLIGELPSDEDRQISVKVTVQKSDEQILFVEAGDDFVDFVYSFLTFPLGRVLHMLQGFSSLSCIDNLYKSLCDLSPDIYLMSQGLKDKLTKPLIATQFELIKQLLPIGVATLPVNYCHTYYDHVKKFVPLELADHDPSIAKSSFVKGPSTYMVTDSLFVSLMSSISTMLFLKRSKVRLSDLEERVIKIGVKEGLSILKASLTSTSALQCGLKKFIKTVKVEK</sequence>
<accession>A0A0C3W1U7</accession>
<dbReference type="Proteomes" id="UP000002051">
    <property type="component" value="Unassembled WGS sequence"/>
</dbReference>
<dbReference type="EnsemblPlants" id="AES77596">
    <property type="protein sequence ID" value="AES77596"/>
    <property type="gene ID" value="MTR_7g012680"/>
</dbReference>
<dbReference type="PaxDb" id="3880-AES77596"/>
<dbReference type="eggNOG" id="ENOG502RI50">
    <property type="taxonomic scope" value="Eukaryota"/>
</dbReference>